<dbReference type="InterPro" id="IPR006860">
    <property type="entry name" value="FecR"/>
</dbReference>
<evidence type="ECO:0000256" key="1">
    <source>
        <dbReference type="SAM" id="Phobius"/>
    </source>
</evidence>
<evidence type="ECO:0000259" key="2">
    <source>
        <dbReference type="Pfam" id="PF04773"/>
    </source>
</evidence>
<dbReference type="Gene3D" id="3.55.50.30">
    <property type="match status" value="1"/>
</dbReference>
<dbReference type="EMBL" id="JAQQKX010000014">
    <property type="protein sequence ID" value="MDC7684666.1"/>
    <property type="molecule type" value="Genomic_DNA"/>
</dbReference>
<proteinExistence type="predicted"/>
<feature type="domain" description="FecR protein" evidence="2">
    <location>
        <begin position="113"/>
        <end position="204"/>
    </location>
</feature>
<accession>A0ABT5HZ05</accession>
<comment type="caution">
    <text evidence="3">The sequence shown here is derived from an EMBL/GenBank/DDBJ whole genome shotgun (WGS) entry which is preliminary data.</text>
</comment>
<dbReference type="PANTHER" id="PTHR30273:SF2">
    <property type="entry name" value="PROTEIN FECR"/>
    <property type="match status" value="1"/>
</dbReference>
<dbReference type="InterPro" id="IPR012373">
    <property type="entry name" value="Ferrdict_sens_TM"/>
</dbReference>
<sequence>MRREDGPETASLDPEARARLVAEAAVWMARLKTDNRLEATEAGFKAWLMSAPEAQSLFDEATDVWEKLPVAARASRPMRRGALVRRGVVAAMAASVCLAFGFGAYSIITRPVVYETQKGEQRVVTLADASQITLNTDTRLSVRYTGGARGIVMQRGEAIFSVAHDAARPFTVDAKGQRVTALGTRFVVRNEPTVVEVTLLTGKVDVRAISDEAQTHKSIVLTSGDRVMIRDGMDAVTDRPVPQVVTAWQRQEIVFTDSTLSEAVRELNRYSRIQLIVSDPRVAGLKVAGVFQTGNPAAFAQSMARIYGLKLRYSPDVIELSR</sequence>
<evidence type="ECO:0000313" key="3">
    <source>
        <dbReference type="EMBL" id="MDC7684666.1"/>
    </source>
</evidence>
<keyword evidence="1" id="KW-0472">Membrane</keyword>
<protein>
    <submittedName>
        <fullName evidence="3">FecR domain-containing protein</fullName>
    </submittedName>
</protein>
<gene>
    <name evidence="3" type="ORF">PQU92_15375</name>
</gene>
<organism evidence="3 4">
    <name type="scientific">Asticcacaulis aquaticus</name>
    <dbReference type="NCBI Taxonomy" id="2984212"/>
    <lineage>
        <taxon>Bacteria</taxon>
        <taxon>Pseudomonadati</taxon>
        <taxon>Pseudomonadota</taxon>
        <taxon>Alphaproteobacteria</taxon>
        <taxon>Caulobacterales</taxon>
        <taxon>Caulobacteraceae</taxon>
        <taxon>Asticcacaulis</taxon>
    </lineage>
</organism>
<feature type="transmembrane region" description="Helical" evidence="1">
    <location>
        <begin position="83"/>
        <end position="108"/>
    </location>
</feature>
<dbReference type="Gene3D" id="2.60.120.1440">
    <property type="match status" value="1"/>
</dbReference>
<keyword evidence="1" id="KW-1133">Transmembrane helix</keyword>
<dbReference type="Pfam" id="PF04773">
    <property type="entry name" value="FecR"/>
    <property type="match status" value="1"/>
</dbReference>
<keyword evidence="4" id="KW-1185">Reference proteome</keyword>
<dbReference type="PANTHER" id="PTHR30273">
    <property type="entry name" value="PERIPLASMIC SIGNAL SENSOR AND SIGMA FACTOR ACTIVATOR FECR-RELATED"/>
    <property type="match status" value="1"/>
</dbReference>
<name>A0ABT5HZ05_9CAUL</name>
<keyword evidence="1" id="KW-0812">Transmembrane</keyword>
<evidence type="ECO:0000313" key="4">
    <source>
        <dbReference type="Proteomes" id="UP001214854"/>
    </source>
</evidence>
<dbReference type="RefSeq" id="WP_272749137.1">
    <property type="nucleotide sequence ID" value="NZ_JAQQKX010000014.1"/>
</dbReference>
<reference evidence="3 4" key="1">
    <citation type="submission" date="2023-01" db="EMBL/GenBank/DDBJ databases">
        <title>Novel species of the genus Asticcacaulis isolated from rivers.</title>
        <authorList>
            <person name="Lu H."/>
        </authorList>
    </citation>
    <scope>NUCLEOTIDE SEQUENCE [LARGE SCALE GENOMIC DNA]</scope>
    <source>
        <strain evidence="3 4">BYS171W</strain>
    </source>
</reference>
<dbReference type="Proteomes" id="UP001214854">
    <property type="component" value="Unassembled WGS sequence"/>
</dbReference>
<dbReference type="PIRSF" id="PIRSF018266">
    <property type="entry name" value="FecR"/>
    <property type="match status" value="1"/>
</dbReference>